<dbReference type="GO" id="GO:0060271">
    <property type="term" value="P:cilium assembly"/>
    <property type="evidence" value="ECO:0007669"/>
    <property type="project" value="InterPro"/>
</dbReference>
<evidence type="ECO:0000313" key="10">
    <source>
        <dbReference type="Ensembl" id="ENSPREP00000026990.1"/>
    </source>
</evidence>
<protein>
    <recommendedName>
        <fullName evidence="3">Centrosomal protein of 70 kDa</fullName>
    </recommendedName>
</protein>
<dbReference type="GO" id="GO:0070507">
    <property type="term" value="P:regulation of microtubule cytoskeleton organization"/>
    <property type="evidence" value="ECO:0007669"/>
    <property type="project" value="InterPro"/>
</dbReference>
<comment type="function">
    <text evidence="8">Plays a role in the organization of both preexisting and nascent microtubules in interphase cells. During mitosis, required for the organization and orientation of the mitotic spindle.</text>
</comment>
<evidence type="ECO:0000256" key="1">
    <source>
        <dbReference type="ARBA" id="ARBA00004300"/>
    </source>
</evidence>
<dbReference type="GeneTree" id="ENSGT00390000009029"/>
<keyword evidence="11" id="KW-1185">Reference proteome</keyword>
<evidence type="ECO:0000256" key="8">
    <source>
        <dbReference type="ARBA" id="ARBA00025273"/>
    </source>
</evidence>
<reference evidence="10" key="3">
    <citation type="submission" date="2025-09" db="UniProtKB">
        <authorList>
            <consortium name="Ensembl"/>
        </authorList>
    </citation>
    <scope>IDENTIFICATION</scope>
    <source>
        <strain evidence="10">Guanapo</strain>
    </source>
</reference>
<evidence type="ECO:0000256" key="7">
    <source>
        <dbReference type="ARBA" id="ARBA00023212"/>
    </source>
</evidence>
<sequence>MFICGPMDSFRYHLNLHYVCGAGLTEADCGCVLQQEQVEWDDVNKLLQHHGFKPVFFADPVENRNLTAAMSDVVFIFTFLDDGTCMMMLMDSERRQTLIQEVVKSNNQLKEEVQKHMSHAAQQSQRAAELQGLLDEVKSRVQHLEERCLGKAAQQLQKENKEAKMVY</sequence>
<reference evidence="11" key="1">
    <citation type="submission" date="2013-11" db="EMBL/GenBank/DDBJ databases">
        <title>The genomic landscape of the Guanapo guppy.</title>
        <authorList>
            <person name="Kuenstner A."/>
            <person name="Dreyer C."/>
        </authorList>
    </citation>
    <scope>NUCLEOTIDE SEQUENCE</scope>
    <source>
        <strain evidence="11">Guanapo</strain>
    </source>
</reference>
<keyword evidence="4" id="KW-0963">Cytoplasm</keyword>
<keyword evidence="6 9" id="KW-0175">Coiled coil</keyword>
<keyword evidence="5" id="KW-0802">TPR repeat</keyword>
<reference evidence="10" key="2">
    <citation type="submission" date="2025-08" db="UniProtKB">
        <authorList>
            <consortium name="Ensembl"/>
        </authorList>
    </citation>
    <scope>IDENTIFICATION</scope>
    <source>
        <strain evidence="10">Guanapo</strain>
    </source>
</reference>
<evidence type="ECO:0000256" key="3">
    <source>
        <dbReference type="ARBA" id="ARBA00018408"/>
    </source>
</evidence>
<dbReference type="InterPro" id="IPR037692">
    <property type="entry name" value="CEP70"/>
</dbReference>
<dbReference type="Bgee" id="ENSPREG00000018184">
    <property type="expression patterns" value="Expressed in caudal fin and 1 other cell type or tissue"/>
</dbReference>
<evidence type="ECO:0000256" key="5">
    <source>
        <dbReference type="ARBA" id="ARBA00022803"/>
    </source>
</evidence>
<dbReference type="PANTHER" id="PTHR14594:SF1">
    <property type="entry name" value="CENTROSOMAL PROTEIN OF 70 KDA"/>
    <property type="match status" value="1"/>
</dbReference>
<dbReference type="GO" id="GO:0043015">
    <property type="term" value="F:gamma-tubulin binding"/>
    <property type="evidence" value="ECO:0007669"/>
    <property type="project" value="InterPro"/>
</dbReference>
<evidence type="ECO:0000256" key="9">
    <source>
        <dbReference type="SAM" id="Coils"/>
    </source>
</evidence>
<name>A0A3P9PYW3_POERE</name>
<dbReference type="PANTHER" id="PTHR14594">
    <property type="entry name" value="CENTROSOMAL PROTEIN OF 70 KDA"/>
    <property type="match status" value="1"/>
</dbReference>
<organism evidence="10 11">
    <name type="scientific">Poecilia reticulata</name>
    <name type="common">Guppy</name>
    <name type="synonym">Acanthophacelus reticulatus</name>
    <dbReference type="NCBI Taxonomy" id="8081"/>
    <lineage>
        <taxon>Eukaryota</taxon>
        <taxon>Metazoa</taxon>
        <taxon>Chordata</taxon>
        <taxon>Craniata</taxon>
        <taxon>Vertebrata</taxon>
        <taxon>Euteleostomi</taxon>
        <taxon>Actinopterygii</taxon>
        <taxon>Neopterygii</taxon>
        <taxon>Teleostei</taxon>
        <taxon>Neoteleostei</taxon>
        <taxon>Acanthomorphata</taxon>
        <taxon>Ovalentaria</taxon>
        <taxon>Atherinomorphae</taxon>
        <taxon>Cyprinodontiformes</taxon>
        <taxon>Poeciliidae</taxon>
        <taxon>Poeciliinae</taxon>
        <taxon>Poecilia</taxon>
    </lineage>
</organism>
<evidence type="ECO:0000256" key="4">
    <source>
        <dbReference type="ARBA" id="ARBA00022490"/>
    </source>
</evidence>
<keyword evidence="7" id="KW-0206">Cytoskeleton</keyword>
<evidence type="ECO:0000256" key="2">
    <source>
        <dbReference type="ARBA" id="ARBA00011832"/>
    </source>
</evidence>
<dbReference type="Ensembl" id="ENSPRET00000027264.1">
    <property type="protein sequence ID" value="ENSPREP00000026990.1"/>
    <property type="gene ID" value="ENSPREG00000018184.1"/>
</dbReference>
<comment type="subunit">
    <text evidence="2">Directly interacts with tubulin-gamma; this interaction determines centrosomal localization.</text>
</comment>
<proteinExistence type="predicted"/>
<dbReference type="AlphaFoldDB" id="A0A3P9PYW3"/>
<accession>A0A3P9PYW3</accession>
<evidence type="ECO:0000256" key="6">
    <source>
        <dbReference type="ARBA" id="ARBA00023054"/>
    </source>
</evidence>
<evidence type="ECO:0000313" key="11">
    <source>
        <dbReference type="Proteomes" id="UP000242638"/>
    </source>
</evidence>
<dbReference type="Proteomes" id="UP000242638">
    <property type="component" value="Unassembled WGS sequence"/>
</dbReference>
<feature type="coiled-coil region" evidence="9">
    <location>
        <begin position="106"/>
        <end position="147"/>
    </location>
</feature>
<comment type="subcellular location">
    <subcellularLocation>
        <location evidence="1">Cytoplasm</location>
        <location evidence="1">Cytoskeleton</location>
        <location evidence="1">Microtubule organizing center</location>
        <location evidence="1">Centrosome</location>
    </subcellularLocation>
</comment>
<dbReference type="GO" id="GO:0005813">
    <property type="term" value="C:centrosome"/>
    <property type="evidence" value="ECO:0007669"/>
    <property type="project" value="UniProtKB-SubCell"/>
</dbReference>